<organism evidence="2 3">
    <name type="scientific">Pelobates cultripes</name>
    <name type="common">Western spadefoot toad</name>
    <dbReference type="NCBI Taxonomy" id="61616"/>
    <lineage>
        <taxon>Eukaryota</taxon>
        <taxon>Metazoa</taxon>
        <taxon>Chordata</taxon>
        <taxon>Craniata</taxon>
        <taxon>Vertebrata</taxon>
        <taxon>Euteleostomi</taxon>
        <taxon>Amphibia</taxon>
        <taxon>Batrachia</taxon>
        <taxon>Anura</taxon>
        <taxon>Pelobatoidea</taxon>
        <taxon>Pelobatidae</taxon>
        <taxon>Pelobates</taxon>
    </lineage>
</organism>
<dbReference type="AlphaFoldDB" id="A0AAD1R597"/>
<feature type="region of interest" description="Disordered" evidence="1">
    <location>
        <begin position="1"/>
        <end position="25"/>
    </location>
</feature>
<evidence type="ECO:0000313" key="3">
    <source>
        <dbReference type="Proteomes" id="UP001295444"/>
    </source>
</evidence>
<feature type="compositionally biased region" description="Acidic residues" evidence="1">
    <location>
        <begin position="1"/>
        <end position="17"/>
    </location>
</feature>
<feature type="compositionally biased region" description="Polar residues" evidence="1">
    <location>
        <begin position="40"/>
        <end position="54"/>
    </location>
</feature>
<name>A0AAD1R597_PELCU</name>
<sequence>MAPVWEDSDTASEESNEDSPFPNIHGTRVISELQVKHQPVSKQENPSVSLEQQPASKADIQNLLKEMQALFAADIALVREDLAGITARLQTLEDSGAMQAG</sequence>
<reference evidence="2" key="1">
    <citation type="submission" date="2022-03" db="EMBL/GenBank/DDBJ databases">
        <authorList>
            <person name="Alioto T."/>
            <person name="Alioto T."/>
            <person name="Gomez Garrido J."/>
        </authorList>
    </citation>
    <scope>NUCLEOTIDE SEQUENCE</scope>
</reference>
<protein>
    <recommendedName>
        <fullName evidence="4">Heat shock factor binding protein 1</fullName>
    </recommendedName>
</protein>
<dbReference type="Proteomes" id="UP001295444">
    <property type="component" value="Chromosome 01"/>
</dbReference>
<keyword evidence="3" id="KW-1185">Reference proteome</keyword>
<evidence type="ECO:0000256" key="1">
    <source>
        <dbReference type="SAM" id="MobiDB-lite"/>
    </source>
</evidence>
<evidence type="ECO:0008006" key="4">
    <source>
        <dbReference type="Google" id="ProtNLM"/>
    </source>
</evidence>
<dbReference type="EMBL" id="OW240912">
    <property type="protein sequence ID" value="CAH2223616.1"/>
    <property type="molecule type" value="Genomic_DNA"/>
</dbReference>
<evidence type="ECO:0000313" key="2">
    <source>
        <dbReference type="EMBL" id="CAH2223616.1"/>
    </source>
</evidence>
<accession>A0AAD1R597</accession>
<gene>
    <name evidence="2" type="ORF">PECUL_23A033326</name>
</gene>
<proteinExistence type="predicted"/>
<feature type="region of interest" description="Disordered" evidence="1">
    <location>
        <begin position="35"/>
        <end position="54"/>
    </location>
</feature>